<dbReference type="PANTHER" id="PTHR45997">
    <property type="entry name" value="DNA LIGASE 4"/>
    <property type="match status" value="1"/>
</dbReference>
<dbReference type="GO" id="GO:0003677">
    <property type="term" value="F:DNA binding"/>
    <property type="evidence" value="ECO:0007669"/>
    <property type="project" value="InterPro"/>
</dbReference>
<protein>
    <recommendedName>
        <fullName evidence="4">ATP-dependent DNA ligase family profile domain-containing protein</fullName>
    </recommendedName>
</protein>
<dbReference type="PANTHER" id="PTHR45997:SF2">
    <property type="entry name" value="ATP DEPENDENT DNA LIGASE DOMAIN PROTEIN (AFU_ORTHOLOGUE AFUA_5G02430)"/>
    <property type="match status" value="1"/>
</dbReference>
<comment type="caution">
    <text evidence="2">The sequence shown here is derived from an EMBL/GenBank/DDBJ whole genome shotgun (WGS) entry which is preliminary data.</text>
</comment>
<evidence type="ECO:0000256" key="1">
    <source>
        <dbReference type="ARBA" id="ARBA00022598"/>
    </source>
</evidence>
<organism evidence="2 3">
    <name type="scientific">Diatrype stigma</name>
    <dbReference type="NCBI Taxonomy" id="117547"/>
    <lineage>
        <taxon>Eukaryota</taxon>
        <taxon>Fungi</taxon>
        <taxon>Dikarya</taxon>
        <taxon>Ascomycota</taxon>
        <taxon>Pezizomycotina</taxon>
        <taxon>Sordariomycetes</taxon>
        <taxon>Xylariomycetidae</taxon>
        <taxon>Xylariales</taxon>
        <taxon>Diatrypaceae</taxon>
        <taxon>Diatrype</taxon>
    </lineage>
</organism>
<dbReference type="InterPro" id="IPR036599">
    <property type="entry name" value="DNA_ligase_N_sf"/>
</dbReference>
<keyword evidence="3" id="KW-1185">Reference proteome</keyword>
<dbReference type="SUPFAM" id="SSF56091">
    <property type="entry name" value="DNA ligase/mRNA capping enzyme, catalytic domain"/>
    <property type="match status" value="1"/>
</dbReference>
<dbReference type="GO" id="GO:0006310">
    <property type="term" value="P:DNA recombination"/>
    <property type="evidence" value="ECO:0007669"/>
    <property type="project" value="InterPro"/>
</dbReference>
<name>A0AAN9V2M5_9PEZI</name>
<gene>
    <name evidence="2" type="ORF">SLS62_000862</name>
</gene>
<evidence type="ECO:0000313" key="2">
    <source>
        <dbReference type="EMBL" id="KAK7757312.1"/>
    </source>
</evidence>
<dbReference type="GO" id="GO:0005524">
    <property type="term" value="F:ATP binding"/>
    <property type="evidence" value="ECO:0007669"/>
    <property type="project" value="InterPro"/>
</dbReference>
<dbReference type="GO" id="GO:0006297">
    <property type="term" value="P:nucleotide-excision repair, DNA gap filling"/>
    <property type="evidence" value="ECO:0007669"/>
    <property type="project" value="TreeGrafter"/>
</dbReference>
<dbReference type="Gene3D" id="1.10.3260.10">
    <property type="entry name" value="DNA ligase, ATP-dependent, N-terminal domain"/>
    <property type="match status" value="1"/>
</dbReference>
<keyword evidence="1" id="KW-0436">Ligase</keyword>
<accession>A0AAN9V2M5</accession>
<reference evidence="2 3" key="1">
    <citation type="submission" date="2024-02" db="EMBL/GenBank/DDBJ databases">
        <title>De novo assembly and annotation of 12 fungi associated with fruit tree decline syndrome in Ontario, Canada.</title>
        <authorList>
            <person name="Sulman M."/>
            <person name="Ellouze W."/>
            <person name="Ilyukhin E."/>
        </authorList>
    </citation>
    <scope>NUCLEOTIDE SEQUENCE [LARGE SCALE GENOMIC DNA]</scope>
    <source>
        <strain evidence="2 3">M11/M66-122</strain>
    </source>
</reference>
<dbReference type="AlphaFoldDB" id="A0AAN9V2M5"/>
<sequence length="159" mass="18308">MAWDNHTRRTLGGIYLRLSARDAKWFTRLILKNYQPVVLHENTVLSNYHVLLPQLLKVRDDLTLTTAFLRHANQADDYDHIAAVLKPKLGIKVGRQPWFKGRSIKNCLDMAMGRDVSVEQKIDGEYCQIHIDISKSTKHIQIFSKSGKDSTNDRSALHR</sequence>
<evidence type="ECO:0000313" key="3">
    <source>
        <dbReference type="Proteomes" id="UP001320420"/>
    </source>
</evidence>
<dbReference type="EMBL" id="JAKJXP020000003">
    <property type="protein sequence ID" value="KAK7757312.1"/>
    <property type="molecule type" value="Genomic_DNA"/>
</dbReference>
<dbReference type="Proteomes" id="UP001320420">
    <property type="component" value="Unassembled WGS sequence"/>
</dbReference>
<dbReference type="InterPro" id="IPR029710">
    <property type="entry name" value="LIG4"/>
</dbReference>
<dbReference type="GO" id="GO:0032807">
    <property type="term" value="C:DNA ligase IV complex"/>
    <property type="evidence" value="ECO:0007669"/>
    <property type="project" value="TreeGrafter"/>
</dbReference>
<dbReference type="GO" id="GO:0006303">
    <property type="term" value="P:double-strand break repair via nonhomologous end joining"/>
    <property type="evidence" value="ECO:0007669"/>
    <property type="project" value="TreeGrafter"/>
</dbReference>
<evidence type="ECO:0008006" key="4">
    <source>
        <dbReference type="Google" id="ProtNLM"/>
    </source>
</evidence>
<dbReference type="Gene3D" id="3.30.470.30">
    <property type="entry name" value="DNA ligase/mRNA capping enzyme"/>
    <property type="match status" value="1"/>
</dbReference>
<dbReference type="GO" id="GO:0003910">
    <property type="term" value="F:DNA ligase (ATP) activity"/>
    <property type="evidence" value="ECO:0007669"/>
    <property type="project" value="InterPro"/>
</dbReference>
<proteinExistence type="predicted"/>